<comment type="caution">
    <text evidence="2">The sequence shown here is derived from an EMBL/GenBank/DDBJ whole genome shotgun (WGS) entry which is preliminary data.</text>
</comment>
<reference evidence="2 3" key="1">
    <citation type="submission" date="2021-05" db="EMBL/GenBank/DDBJ databases">
        <authorList>
            <person name="Zhang Z.D."/>
            <person name="Osman G."/>
        </authorList>
    </citation>
    <scope>NUCLEOTIDE SEQUENCE [LARGE SCALE GENOMIC DNA]</scope>
    <source>
        <strain evidence="2 3">KCTC 32217</strain>
    </source>
</reference>
<sequence length="103" mass="12098">MKFDRNTAKQICNDSELDLFDDSLGRKLEAHSAAELNQKIKRAREFRNKYQDLFRRQSLEMLDSTGNKQGNSLSANSRTEQKIDLMSEILERFEKQLQTIQEN</sequence>
<gene>
    <name evidence="2" type="ORF">KI659_11490</name>
</gene>
<keyword evidence="3" id="KW-1185">Reference proteome</keyword>
<evidence type="ECO:0000256" key="1">
    <source>
        <dbReference type="SAM" id="Coils"/>
    </source>
</evidence>
<evidence type="ECO:0000313" key="2">
    <source>
        <dbReference type="EMBL" id="MBS9524634.1"/>
    </source>
</evidence>
<dbReference type="RefSeq" id="WP_213945480.1">
    <property type="nucleotide sequence ID" value="NZ_JAHBGI010000002.1"/>
</dbReference>
<name>A0AAP2CJ39_9BACT</name>
<accession>A0AAP2CJ39</accession>
<dbReference type="EMBL" id="JAHCMY010000005">
    <property type="protein sequence ID" value="MBS9524634.1"/>
    <property type="molecule type" value="Genomic_DNA"/>
</dbReference>
<proteinExistence type="predicted"/>
<feature type="coiled-coil region" evidence="1">
    <location>
        <begin position="33"/>
        <end position="103"/>
    </location>
</feature>
<dbReference type="Proteomes" id="UP001319104">
    <property type="component" value="Unassembled WGS sequence"/>
</dbReference>
<protein>
    <submittedName>
        <fullName evidence="2">Uncharacterized protein</fullName>
    </submittedName>
</protein>
<dbReference type="AlphaFoldDB" id="A0AAP2CJ39"/>
<evidence type="ECO:0000313" key="3">
    <source>
        <dbReference type="Proteomes" id="UP001319104"/>
    </source>
</evidence>
<organism evidence="2 3">
    <name type="scientific">Litoribacter ruber</name>
    <dbReference type="NCBI Taxonomy" id="702568"/>
    <lineage>
        <taxon>Bacteria</taxon>
        <taxon>Pseudomonadati</taxon>
        <taxon>Bacteroidota</taxon>
        <taxon>Cytophagia</taxon>
        <taxon>Cytophagales</taxon>
        <taxon>Cyclobacteriaceae</taxon>
        <taxon>Litoribacter</taxon>
    </lineage>
</organism>
<keyword evidence="1" id="KW-0175">Coiled coil</keyword>